<protein>
    <submittedName>
        <fullName evidence="2">Uncharacterized protein</fullName>
    </submittedName>
</protein>
<accession>A0A843XC11</accession>
<feature type="compositionally biased region" description="Basic residues" evidence="1">
    <location>
        <begin position="8"/>
        <end position="27"/>
    </location>
</feature>
<dbReference type="EMBL" id="NMUH01007252">
    <property type="protein sequence ID" value="MQM16934.1"/>
    <property type="molecule type" value="Genomic_DNA"/>
</dbReference>
<organism evidence="2 3">
    <name type="scientific">Colocasia esculenta</name>
    <name type="common">Wild taro</name>
    <name type="synonym">Arum esculentum</name>
    <dbReference type="NCBI Taxonomy" id="4460"/>
    <lineage>
        <taxon>Eukaryota</taxon>
        <taxon>Viridiplantae</taxon>
        <taxon>Streptophyta</taxon>
        <taxon>Embryophyta</taxon>
        <taxon>Tracheophyta</taxon>
        <taxon>Spermatophyta</taxon>
        <taxon>Magnoliopsida</taxon>
        <taxon>Liliopsida</taxon>
        <taxon>Araceae</taxon>
        <taxon>Aroideae</taxon>
        <taxon>Colocasieae</taxon>
        <taxon>Colocasia</taxon>
    </lineage>
</organism>
<gene>
    <name evidence="2" type="ORF">Taro_049897</name>
</gene>
<comment type="caution">
    <text evidence="2">The sequence shown here is derived from an EMBL/GenBank/DDBJ whole genome shotgun (WGS) entry which is preliminary data.</text>
</comment>
<name>A0A843XC11_COLES</name>
<evidence type="ECO:0000313" key="2">
    <source>
        <dbReference type="EMBL" id="MQM16934.1"/>
    </source>
</evidence>
<proteinExistence type="predicted"/>
<reference evidence="2" key="1">
    <citation type="submission" date="2017-07" db="EMBL/GenBank/DDBJ databases">
        <title>Taro Niue Genome Assembly and Annotation.</title>
        <authorList>
            <person name="Atibalentja N."/>
            <person name="Keating K."/>
            <person name="Fields C.J."/>
        </authorList>
    </citation>
    <scope>NUCLEOTIDE SEQUENCE</scope>
    <source>
        <strain evidence="2">Niue_2</strain>
        <tissue evidence="2">Leaf</tissue>
    </source>
</reference>
<evidence type="ECO:0000256" key="1">
    <source>
        <dbReference type="SAM" id="MobiDB-lite"/>
    </source>
</evidence>
<evidence type="ECO:0000313" key="3">
    <source>
        <dbReference type="Proteomes" id="UP000652761"/>
    </source>
</evidence>
<sequence length="154" mass="17409">MSWISVTCRRREHSSRQNRQRCRRGTAPRRLATPRPREGRVRVETYLQKWEESGHTCLLTGGAQTVTEVGQEGRIPCIAAHAGQILQQGQASAANWVPSGPQDQFPDHEGQETPQISVRCLALLLLQHRSGFLRQPSHILRLALSRPMARVRHP</sequence>
<dbReference type="AlphaFoldDB" id="A0A843XC11"/>
<feature type="region of interest" description="Disordered" evidence="1">
    <location>
        <begin position="1"/>
        <end position="38"/>
    </location>
</feature>
<keyword evidence="3" id="KW-1185">Reference proteome</keyword>
<dbReference type="Proteomes" id="UP000652761">
    <property type="component" value="Unassembled WGS sequence"/>
</dbReference>